<gene>
    <name evidence="2" type="ORF">ABQM86_20765</name>
</gene>
<name>A0AB39YLV0_9MICC</name>
<sequence length="151" mass="14665">MRKLSKKSRVTAAVAGVALVAVGGGAAYAYWTTTGSGNGTATNSAGGGTVTLHATFNGGLAPGNQVDVAYTADNSTSSSTVVGALSANVTTDIAGCLPAWFEVTAATSNSPVAANSTGTSVGSGVLKFNDSTTVNQDACKGAVVTVNVTSL</sequence>
<evidence type="ECO:0000313" key="2">
    <source>
        <dbReference type="EMBL" id="XDV71359.1"/>
    </source>
</evidence>
<dbReference type="AlphaFoldDB" id="A0AB39YLV0"/>
<dbReference type="EMBL" id="CP165735">
    <property type="protein sequence ID" value="XDV71359.1"/>
    <property type="molecule type" value="Genomic_DNA"/>
</dbReference>
<proteinExistence type="predicted"/>
<feature type="signal peptide" evidence="1">
    <location>
        <begin position="1"/>
        <end position="29"/>
    </location>
</feature>
<accession>A0AB39YLV0</accession>
<feature type="chain" id="PRO_5044252037" evidence="1">
    <location>
        <begin position="30"/>
        <end position="151"/>
    </location>
</feature>
<protein>
    <submittedName>
        <fullName evidence="2">Uncharacterized protein</fullName>
    </submittedName>
</protein>
<keyword evidence="1" id="KW-0732">Signal</keyword>
<dbReference type="RefSeq" id="WP_369745481.1">
    <property type="nucleotide sequence ID" value="NZ_CP165735.1"/>
</dbReference>
<reference evidence="2" key="1">
    <citation type="submission" date="2024-07" db="EMBL/GenBank/DDBJ databases">
        <authorList>
            <person name="Li J."/>
            <person name="Wei H."/>
            <person name="Ma J."/>
        </authorList>
    </citation>
    <scope>NUCLEOTIDE SEQUENCE</scope>
    <source>
        <strain evidence="2">AMU7</strain>
    </source>
</reference>
<organism evidence="2">
    <name type="scientific">Paenarthrobacter sp. AMU7</name>
    <dbReference type="NCBI Taxonomy" id="3162492"/>
    <lineage>
        <taxon>Bacteria</taxon>
        <taxon>Bacillati</taxon>
        <taxon>Actinomycetota</taxon>
        <taxon>Actinomycetes</taxon>
        <taxon>Micrococcales</taxon>
        <taxon>Micrococcaceae</taxon>
        <taxon>Paenarthrobacter</taxon>
    </lineage>
</organism>
<evidence type="ECO:0000256" key="1">
    <source>
        <dbReference type="SAM" id="SignalP"/>
    </source>
</evidence>